<dbReference type="AlphaFoldDB" id="A0A370GLA7"/>
<dbReference type="Gene3D" id="3.40.50.1820">
    <property type="entry name" value="alpha/beta hydrolase"/>
    <property type="match status" value="1"/>
</dbReference>
<evidence type="ECO:0000259" key="1">
    <source>
        <dbReference type="Pfam" id="PF12146"/>
    </source>
</evidence>
<reference evidence="2 3" key="1">
    <citation type="submission" date="2018-07" db="EMBL/GenBank/DDBJ databases">
        <title>Genomic Encyclopedia of Type Strains, Phase IV (KMG-IV): sequencing the most valuable type-strain genomes for metagenomic binning, comparative biology and taxonomic classification.</title>
        <authorList>
            <person name="Goeker M."/>
        </authorList>
    </citation>
    <scope>NUCLEOTIDE SEQUENCE [LARGE SCALE GENOMIC DNA]</scope>
    <source>
        <strain evidence="2 3">DSM 16500</strain>
    </source>
</reference>
<comment type="caution">
    <text evidence="2">The sequence shown here is derived from an EMBL/GenBank/DDBJ whole genome shotgun (WGS) entry which is preliminary data.</text>
</comment>
<dbReference type="FunFam" id="3.40.50.1820:FF:000487">
    <property type="entry name" value="Dienelactone hydrolase"/>
    <property type="match status" value="1"/>
</dbReference>
<dbReference type="Pfam" id="PF02566">
    <property type="entry name" value="OsmC"/>
    <property type="match status" value="1"/>
</dbReference>
<dbReference type="OrthoDB" id="9789573at2"/>
<dbReference type="Pfam" id="PF12146">
    <property type="entry name" value="Hydrolase_4"/>
    <property type="match status" value="1"/>
</dbReference>
<dbReference type="PANTHER" id="PTHR39624:SF2">
    <property type="entry name" value="OSMC-LIKE PROTEIN"/>
    <property type="match status" value="1"/>
</dbReference>
<dbReference type="SUPFAM" id="SSF82784">
    <property type="entry name" value="OsmC-like"/>
    <property type="match status" value="1"/>
</dbReference>
<dbReference type="SUPFAM" id="SSF53474">
    <property type="entry name" value="alpha/beta-Hydrolases"/>
    <property type="match status" value="1"/>
</dbReference>
<evidence type="ECO:0000313" key="2">
    <source>
        <dbReference type="EMBL" id="RDI44558.1"/>
    </source>
</evidence>
<dbReference type="RefSeq" id="WP_114834234.1">
    <property type="nucleotide sequence ID" value="NZ_LR699114.1"/>
</dbReference>
<dbReference type="InterPro" id="IPR022742">
    <property type="entry name" value="Hydrolase_4"/>
</dbReference>
<accession>A0A370GLA7</accession>
<gene>
    <name evidence="2" type="ORF">C8D86_10940</name>
</gene>
<organism evidence="2 3">
    <name type="scientific">Aquicella lusitana</name>
    <dbReference type="NCBI Taxonomy" id="254246"/>
    <lineage>
        <taxon>Bacteria</taxon>
        <taxon>Pseudomonadati</taxon>
        <taxon>Pseudomonadota</taxon>
        <taxon>Gammaproteobacteria</taxon>
        <taxon>Legionellales</taxon>
        <taxon>Coxiellaceae</taxon>
        <taxon>Aquicella</taxon>
    </lineage>
</organism>
<feature type="domain" description="Serine aminopeptidase S33" evidence="1">
    <location>
        <begin position="50"/>
        <end position="151"/>
    </location>
</feature>
<dbReference type="InterPro" id="IPR015946">
    <property type="entry name" value="KH_dom-like_a/b"/>
</dbReference>
<protein>
    <submittedName>
        <fullName evidence="2">Putative redox protein</fullName>
    </submittedName>
</protein>
<dbReference type="InterPro" id="IPR029058">
    <property type="entry name" value="AB_hydrolase_fold"/>
</dbReference>
<name>A0A370GLA7_9COXI</name>
<dbReference type="Gene3D" id="3.30.300.20">
    <property type="match status" value="1"/>
</dbReference>
<proteinExistence type="predicted"/>
<dbReference type="PANTHER" id="PTHR39624">
    <property type="entry name" value="PROTEIN INVOLVED IN RIMO-MEDIATED BETA-METHYLTHIOLATION OF RIBOSOMAL PROTEIN S12 YCAO"/>
    <property type="match status" value="1"/>
</dbReference>
<dbReference type="Proteomes" id="UP000254720">
    <property type="component" value="Unassembled WGS sequence"/>
</dbReference>
<keyword evidence="3" id="KW-1185">Reference proteome</keyword>
<dbReference type="InterPro" id="IPR036102">
    <property type="entry name" value="OsmC/Ohrsf"/>
</dbReference>
<dbReference type="InterPro" id="IPR003718">
    <property type="entry name" value="OsmC/Ohr_fam"/>
</dbReference>
<evidence type="ECO:0000313" key="3">
    <source>
        <dbReference type="Proteomes" id="UP000254720"/>
    </source>
</evidence>
<sequence>MSASSKKIIFTGTQGDPLFANLELPDGKAKTYALFAHCFTCSKDSLAAVRISRALMAQGIGVLRFDFTGLGSSAGDFANTNFSSNVDDLLRAAAFLQENGYAPRFLIGHSFGGAAVLAAASRLPDVKAVITIGAPAEPKHITHLLKEKMEDIQSKGEAEVKLAGRTFRIQKQFLQDLDNHRLLKAVEKMDKALLIFHSPQDKIVGIENARLIFDAAMHPKSFISLDNADHLLTKQNDAVYVANMIAAWVSRYIPEVQDALNDQEKAYQDDRYVTVRETDKSHFSQEIIAGKHTLIADEPVDAGGNDLGPSPYGFLLAALGACTAMTIRMYADYKKLPLEKVQIKLKHEKVYEKDCKNCEDKNAKMDHIERLIDLQGELNDEQRKKLLEIANKCPVHRTLTSKIEIETQLTETKSVIDDMNSLKHS</sequence>
<dbReference type="EMBL" id="QQAX01000009">
    <property type="protein sequence ID" value="RDI44558.1"/>
    <property type="molecule type" value="Genomic_DNA"/>
</dbReference>